<dbReference type="EMBL" id="LXQA010790705">
    <property type="protein sequence ID" value="MCI71162.1"/>
    <property type="molecule type" value="Genomic_DNA"/>
</dbReference>
<evidence type="ECO:0000313" key="2">
    <source>
        <dbReference type="Proteomes" id="UP000265520"/>
    </source>
</evidence>
<accession>A0A392UCN5</accession>
<name>A0A392UCN5_9FABA</name>
<feature type="non-terminal residue" evidence="1">
    <location>
        <position position="1"/>
    </location>
</feature>
<evidence type="ECO:0000313" key="1">
    <source>
        <dbReference type="EMBL" id="MCI71162.1"/>
    </source>
</evidence>
<keyword evidence="2" id="KW-1185">Reference proteome</keyword>
<organism evidence="1 2">
    <name type="scientific">Trifolium medium</name>
    <dbReference type="NCBI Taxonomy" id="97028"/>
    <lineage>
        <taxon>Eukaryota</taxon>
        <taxon>Viridiplantae</taxon>
        <taxon>Streptophyta</taxon>
        <taxon>Embryophyta</taxon>
        <taxon>Tracheophyta</taxon>
        <taxon>Spermatophyta</taxon>
        <taxon>Magnoliopsida</taxon>
        <taxon>eudicotyledons</taxon>
        <taxon>Gunneridae</taxon>
        <taxon>Pentapetalae</taxon>
        <taxon>rosids</taxon>
        <taxon>fabids</taxon>
        <taxon>Fabales</taxon>
        <taxon>Fabaceae</taxon>
        <taxon>Papilionoideae</taxon>
        <taxon>50 kb inversion clade</taxon>
        <taxon>NPAAA clade</taxon>
        <taxon>Hologalegina</taxon>
        <taxon>IRL clade</taxon>
        <taxon>Trifolieae</taxon>
        <taxon>Trifolium</taxon>
    </lineage>
</organism>
<comment type="caution">
    <text evidence="1">The sequence shown here is derived from an EMBL/GenBank/DDBJ whole genome shotgun (WGS) entry which is preliminary data.</text>
</comment>
<dbReference type="Proteomes" id="UP000265520">
    <property type="component" value="Unassembled WGS sequence"/>
</dbReference>
<proteinExistence type="predicted"/>
<protein>
    <submittedName>
        <fullName evidence="1">Uncharacterized protein</fullName>
    </submittedName>
</protein>
<reference evidence="1 2" key="1">
    <citation type="journal article" date="2018" name="Front. Plant Sci.">
        <title>Red Clover (Trifolium pratense) and Zigzag Clover (T. medium) - A Picture of Genomic Similarities and Differences.</title>
        <authorList>
            <person name="Dluhosova J."/>
            <person name="Istvanek J."/>
            <person name="Nedelnik J."/>
            <person name="Repkova J."/>
        </authorList>
    </citation>
    <scope>NUCLEOTIDE SEQUENCE [LARGE SCALE GENOMIC DNA]</scope>
    <source>
        <strain evidence="2">cv. 10/8</strain>
        <tissue evidence="1">Leaf</tissue>
    </source>
</reference>
<sequence>RRGERDLLLFERILSSSADIPRLYCCSVSLVLLRAASRSVISELVRGAAGCALSTGFSYVDCGRFSN</sequence>
<dbReference type="AlphaFoldDB" id="A0A392UCN5"/>